<dbReference type="SUPFAM" id="SSF82199">
    <property type="entry name" value="SET domain"/>
    <property type="match status" value="1"/>
</dbReference>
<dbReference type="Pfam" id="PF00856">
    <property type="entry name" value="SET"/>
    <property type="match status" value="1"/>
</dbReference>
<dbReference type="InterPro" id="IPR046341">
    <property type="entry name" value="SET_dom_sf"/>
</dbReference>
<accession>A0A1Y2DKH1</accession>
<feature type="region of interest" description="Disordered" evidence="1">
    <location>
        <begin position="1"/>
        <end position="39"/>
    </location>
</feature>
<sequence length="356" mass="39943">MPPETDGPGPEAKAQPDASSTNKRLSQTPSAPANNLYTIEPVPGKGLGVVAAQRIPRGTRIMEDTPLFIVPVAVTNLAVMKQIIAAGLKNATKDQQREFLALPNAHPQNGPLVGTASTNMHPMGGASASEAGMFLLACRMNHSCDHNAQNTWNTRRKRMTVHACRDIEKGEEVNLRYLSGVLGYEERQQTLKSFFGFKCKCERCSESEEMRAESDRRREEINRLDERVNDGRRIVQEPVEALHDVYKKLEIMKEERISDGFVARTYHDGFQIAVANGDLARAKVFAQRYYNETITCFGKDNPEADTSMALVKNPEKHGLYNKNGKWKQGVDKIPKDWSEEKFEEWLWKLPKGGLKA</sequence>
<dbReference type="CDD" id="cd20071">
    <property type="entry name" value="SET_SMYD"/>
    <property type="match status" value="1"/>
</dbReference>
<dbReference type="PROSITE" id="PS50280">
    <property type="entry name" value="SET"/>
    <property type="match status" value="1"/>
</dbReference>
<dbReference type="GeneID" id="63777277"/>
<reference evidence="3 4" key="1">
    <citation type="submission" date="2016-07" db="EMBL/GenBank/DDBJ databases">
        <title>Pervasive Adenine N6-methylation of Active Genes in Fungi.</title>
        <authorList>
            <consortium name="DOE Joint Genome Institute"/>
            <person name="Mondo S.J."/>
            <person name="Dannebaum R.O."/>
            <person name="Kuo R.C."/>
            <person name="Labutti K."/>
            <person name="Haridas S."/>
            <person name="Kuo A."/>
            <person name="Salamov A."/>
            <person name="Ahrendt S.R."/>
            <person name="Lipzen A."/>
            <person name="Sullivan W."/>
            <person name="Andreopoulos W.B."/>
            <person name="Clum A."/>
            <person name="Lindquist E."/>
            <person name="Daum C."/>
            <person name="Ramamoorthy G.K."/>
            <person name="Gryganskyi A."/>
            <person name="Culley D."/>
            <person name="Magnuson J.K."/>
            <person name="James T.Y."/>
            <person name="O'Malley M.A."/>
            <person name="Stajich J.E."/>
            <person name="Spatafora J.W."/>
            <person name="Visel A."/>
            <person name="Grigoriev I.V."/>
        </authorList>
    </citation>
    <scope>NUCLEOTIDE SEQUENCE [LARGE SCALE GENOMIC DNA]</scope>
    <source>
        <strain evidence="3 4">CBS 129021</strain>
    </source>
</reference>
<evidence type="ECO:0000259" key="2">
    <source>
        <dbReference type="PROSITE" id="PS50280"/>
    </source>
</evidence>
<organism evidence="3 4">
    <name type="scientific">Pseudomassariella vexata</name>
    <dbReference type="NCBI Taxonomy" id="1141098"/>
    <lineage>
        <taxon>Eukaryota</taxon>
        <taxon>Fungi</taxon>
        <taxon>Dikarya</taxon>
        <taxon>Ascomycota</taxon>
        <taxon>Pezizomycotina</taxon>
        <taxon>Sordariomycetes</taxon>
        <taxon>Xylariomycetidae</taxon>
        <taxon>Amphisphaeriales</taxon>
        <taxon>Pseudomassariaceae</taxon>
        <taxon>Pseudomassariella</taxon>
    </lineage>
</organism>
<evidence type="ECO:0000313" key="4">
    <source>
        <dbReference type="Proteomes" id="UP000193689"/>
    </source>
</evidence>
<dbReference type="PANTHER" id="PTHR47332:SF2">
    <property type="entry name" value="SET-6"/>
    <property type="match status" value="1"/>
</dbReference>
<keyword evidence="4" id="KW-1185">Reference proteome</keyword>
<dbReference type="SMART" id="SM00317">
    <property type="entry name" value="SET"/>
    <property type="match status" value="1"/>
</dbReference>
<dbReference type="Gene3D" id="2.170.270.10">
    <property type="entry name" value="SET domain"/>
    <property type="match status" value="1"/>
</dbReference>
<feature type="compositionally biased region" description="Polar residues" evidence="1">
    <location>
        <begin position="17"/>
        <end position="37"/>
    </location>
</feature>
<proteinExistence type="predicted"/>
<evidence type="ECO:0000256" key="1">
    <source>
        <dbReference type="SAM" id="MobiDB-lite"/>
    </source>
</evidence>
<dbReference type="STRING" id="1141098.A0A1Y2DKH1"/>
<dbReference type="InterPro" id="IPR001214">
    <property type="entry name" value="SET_dom"/>
</dbReference>
<gene>
    <name evidence="3" type="ORF">BCR38DRAFT_446010</name>
</gene>
<evidence type="ECO:0000313" key="3">
    <source>
        <dbReference type="EMBL" id="ORY59255.1"/>
    </source>
</evidence>
<dbReference type="EMBL" id="MCFJ01000014">
    <property type="protein sequence ID" value="ORY59255.1"/>
    <property type="molecule type" value="Genomic_DNA"/>
</dbReference>
<name>A0A1Y2DKH1_9PEZI</name>
<dbReference type="RefSeq" id="XP_040711949.1">
    <property type="nucleotide sequence ID" value="XM_040861065.1"/>
</dbReference>
<dbReference type="Gene3D" id="1.25.40.10">
    <property type="entry name" value="Tetratricopeptide repeat domain"/>
    <property type="match status" value="1"/>
</dbReference>
<comment type="caution">
    <text evidence="3">The sequence shown here is derived from an EMBL/GenBank/DDBJ whole genome shotgun (WGS) entry which is preliminary data.</text>
</comment>
<dbReference type="AlphaFoldDB" id="A0A1Y2DKH1"/>
<dbReference type="InParanoid" id="A0A1Y2DKH1"/>
<dbReference type="InterPro" id="IPR011990">
    <property type="entry name" value="TPR-like_helical_dom_sf"/>
</dbReference>
<feature type="domain" description="SET" evidence="2">
    <location>
        <begin position="32"/>
        <end position="178"/>
    </location>
</feature>
<dbReference type="OrthoDB" id="265717at2759"/>
<dbReference type="InterPro" id="IPR053185">
    <property type="entry name" value="SET_domain_protein"/>
</dbReference>
<dbReference type="PANTHER" id="PTHR47332">
    <property type="entry name" value="SET DOMAIN-CONTAINING PROTEIN 5"/>
    <property type="match status" value="1"/>
</dbReference>
<protein>
    <recommendedName>
        <fullName evidence="2">SET domain-containing protein</fullName>
    </recommendedName>
</protein>
<dbReference type="Proteomes" id="UP000193689">
    <property type="component" value="Unassembled WGS sequence"/>
</dbReference>